<evidence type="ECO:0000256" key="1">
    <source>
        <dbReference type="SAM" id="MobiDB-lite"/>
    </source>
</evidence>
<comment type="caution">
    <text evidence="2">The sequence shown here is derived from an EMBL/GenBank/DDBJ whole genome shotgun (WGS) entry which is preliminary data.</text>
</comment>
<dbReference type="Proteomes" id="UP000663852">
    <property type="component" value="Unassembled WGS sequence"/>
</dbReference>
<evidence type="ECO:0000313" key="3">
    <source>
        <dbReference type="EMBL" id="CAF1648390.1"/>
    </source>
</evidence>
<dbReference type="EMBL" id="CAJNOJ010000100">
    <property type="protein sequence ID" value="CAF1109223.1"/>
    <property type="molecule type" value="Genomic_DNA"/>
</dbReference>
<protein>
    <submittedName>
        <fullName evidence="2">Uncharacterized protein</fullName>
    </submittedName>
</protein>
<evidence type="ECO:0000313" key="2">
    <source>
        <dbReference type="EMBL" id="CAF1109223.1"/>
    </source>
</evidence>
<dbReference type="AlphaFoldDB" id="A0A814PQG2"/>
<reference evidence="2" key="1">
    <citation type="submission" date="2021-02" db="EMBL/GenBank/DDBJ databases">
        <authorList>
            <person name="Nowell W R."/>
        </authorList>
    </citation>
    <scope>NUCLEOTIDE SEQUENCE</scope>
</reference>
<feature type="region of interest" description="Disordered" evidence="1">
    <location>
        <begin position="1"/>
        <end position="59"/>
    </location>
</feature>
<feature type="region of interest" description="Disordered" evidence="1">
    <location>
        <begin position="72"/>
        <end position="97"/>
    </location>
</feature>
<name>A0A814PQG2_ADIRI</name>
<accession>A0A814PQG2</accession>
<evidence type="ECO:0000313" key="4">
    <source>
        <dbReference type="Proteomes" id="UP000663828"/>
    </source>
</evidence>
<sequence>MKKNSIKQNSADAPMAPQSSNSSRNYRAESRPHSTRSSQRDEHHEMHEHDNSSSSSRNVVYRSNNFNRMRYGSTFESTDSSDSDTSHQSRFNRREDLPNQQFSMATRYAAVNQNIYLFNENMRKTFHRYQYYGSDEEVQVNNCPAFPDNQTVPANKVYSGSSIHNENSGKSSSETLFTAGTPSCLSHGSATVPCMYL</sequence>
<dbReference type="EMBL" id="CAJNOR010009808">
    <property type="protein sequence ID" value="CAF1648390.1"/>
    <property type="molecule type" value="Genomic_DNA"/>
</dbReference>
<dbReference type="Proteomes" id="UP000663828">
    <property type="component" value="Unassembled WGS sequence"/>
</dbReference>
<feature type="compositionally biased region" description="Basic and acidic residues" evidence="1">
    <location>
        <begin position="26"/>
        <end position="51"/>
    </location>
</feature>
<proteinExistence type="predicted"/>
<feature type="compositionally biased region" description="Basic and acidic residues" evidence="1">
    <location>
        <begin position="84"/>
        <end position="97"/>
    </location>
</feature>
<organism evidence="2 5">
    <name type="scientific">Adineta ricciae</name>
    <name type="common">Rotifer</name>
    <dbReference type="NCBI Taxonomy" id="249248"/>
    <lineage>
        <taxon>Eukaryota</taxon>
        <taxon>Metazoa</taxon>
        <taxon>Spiralia</taxon>
        <taxon>Gnathifera</taxon>
        <taxon>Rotifera</taxon>
        <taxon>Eurotatoria</taxon>
        <taxon>Bdelloidea</taxon>
        <taxon>Adinetida</taxon>
        <taxon>Adinetidae</taxon>
        <taxon>Adineta</taxon>
    </lineage>
</organism>
<keyword evidence="4" id="KW-1185">Reference proteome</keyword>
<evidence type="ECO:0000313" key="5">
    <source>
        <dbReference type="Proteomes" id="UP000663852"/>
    </source>
</evidence>
<gene>
    <name evidence="2" type="ORF">EDS130_LOCUS20415</name>
    <name evidence="3" type="ORF">XAT740_LOCUS54517</name>
</gene>
<feature type="compositionally biased region" description="Polar residues" evidence="1">
    <location>
        <begin position="1"/>
        <end position="25"/>
    </location>
</feature>